<dbReference type="Proteomes" id="UP000000724">
    <property type="component" value="Contig Pc00c21"/>
</dbReference>
<evidence type="ECO:0000313" key="2">
    <source>
        <dbReference type="Proteomes" id="UP000000724"/>
    </source>
</evidence>
<dbReference type="VEuPathDB" id="FungiDB:PCH_Pc21g12720"/>
<keyword evidence="2" id="KW-1185">Reference proteome</keyword>
<name>B6HM12_PENRW</name>
<protein>
    <submittedName>
        <fullName evidence="1">Uncharacterized protein</fullName>
    </submittedName>
</protein>
<accession>B6HM12</accession>
<dbReference type="HOGENOM" id="CLU_2085576_0_0_1"/>
<reference evidence="1 2" key="1">
    <citation type="journal article" date="2008" name="Nat. Biotechnol.">
        <title>Genome sequencing and analysis of the filamentous fungus Penicillium chrysogenum.</title>
        <authorList>
            <person name="van den Berg M.A."/>
            <person name="Albang R."/>
            <person name="Albermann K."/>
            <person name="Badger J.H."/>
            <person name="Daran J.-M."/>
            <person name="Driessen A.J.M."/>
            <person name="Garcia-Estrada C."/>
            <person name="Fedorova N.D."/>
            <person name="Harris D.M."/>
            <person name="Heijne W.H.M."/>
            <person name="Joardar V.S."/>
            <person name="Kiel J.A.K.W."/>
            <person name="Kovalchuk A."/>
            <person name="Martin J.F."/>
            <person name="Nierman W.C."/>
            <person name="Nijland J.G."/>
            <person name="Pronk J.T."/>
            <person name="Roubos J.A."/>
            <person name="van der Klei I.J."/>
            <person name="van Peij N.N.M.E."/>
            <person name="Veenhuis M."/>
            <person name="von Doehren H."/>
            <person name="Wagner C."/>
            <person name="Wortman J.R."/>
            <person name="Bovenberg R.A.L."/>
        </authorList>
    </citation>
    <scope>NUCLEOTIDE SEQUENCE [LARGE SCALE GENOMIC DNA]</scope>
    <source>
        <strain evidence="2">ATCC 28089 / DSM 1075 / NRRL 1951 / Wisconsin 54-1255</strain>
    </source>
</reference>
<dbReference type="AlphaFoldDB" id="B6HM12"/>
<proteinExistence type="predicted"/>
<dbReference type="EMBL" id="AM920436">
    <property type="protein sequence ID" value="CAP96169.1"/>
    <property type="molecule type" value="Genomic_DNA"/>
</dbReference>
<sequence>MKIKEKQKDEPIIEELGPGSKISCMLRDMVLLAYPDRARSKAGQYSELLPIGQKAIAKVSSELSLTAVVNIYRCLHNHVCQHMWDHNGSDVEDEEQTVYIPIHKGVVKGSKKCRDEW</sequence>
<organism evidence="1 2">
    <name type="scientific">Penicillium rubens (strain ATCC 28089 / DSM 1075 / NRRL 1951 / Wisconsin 54-1255)</name>
    <name type="common">Penicillium chrysogenum</name>
    <dbReference type="NCBI Taxonomy" id="500485"/>
    <lineage>
        <taxon>Eukaryota</taxon>
        <taxon>Fungi</taxon>
        <taxon>Dikarya</taxon>
        <taxon>Ascomycota</taxon>
        <taxon>Pezizomycotina</taxon>
        <taxon>Eurotiomycetes</taxon>
        <taxon>Eurotiomycetidae</taxon>
        <taxon>Eurotiales</taxon>
        <taxon>Aspergillaceae</taxon>
        <taxon>Penicillium</taxon>
        <taxon>Penicillium chrysogenum species complex</taxon>
    </lineage>
</organism>
<evidence type="ECO:0000313" key="1">
    <source>
        <dbReference type="EMBL" id="CAP96169.1"/>
    </source>
</evidence>
<gene>
    <name evidence="1" type="ORF">Pc21g12720</name>
    <name evidence="1" type="ORF">PCH_Pc21g12720</name>
</gene>